<dbReference type="CDD" id="cd02215">
    <property type="entry name" value="cupin_QDO_N_C"/>
    <property type="match status" value="1"/>
</dbReference>
<dbReference type="InterPro" id="IPR013096">
    <property type="entry name" value="Cupin_2"/>
</dbReference>
<sequence length="241" mass="25793">MSVHPFVRRPDEGEAYWFLGNLVTVKAAGAQTGGRLTAVEFVNPPGFAPPLHRHQVEDEMFYLLSGTATFYCDDAVLTAAPGDFVLLPAGLPHTFVVGPDEPLRVLQLTTPAGFEEYVAEVGVPAVERRLPDPAPIDPAALGHASARHGIELLGPPPGQPTGPAPNRPTGQYRDRLQRSETGRGPSWSWPATPEDRLPHPRVRAHSGPGACAPHRRVPGPAPDAATRAGWDPRPGRPARGQ</sequence>
<reference evidence="3 4" key="1">
    <citation type="submission" date="2020-02" db="EMBL/GenBank/DDBJ databases">
        <title>Draft Genome Sequence of Verrucosispora sp. Strain CWR15, Isolated from Gulf of Mexico Sponge.</title>
        <authorList>
            <person name="Kennedy S.J."/>
            <person name="Cella E."/>
            <person name="Azarian T."/>
            <person name="Baker B.J."/>
            <person name="Shaw L.N."/>
        </authorList>
    </citation>
    <scope>NUCLEOTIDE SEQUENCE [LARGE SCALE GENOMIC DNA]</scope>
    <source>
        <strain evidence="3 4">CWR15</strain>
    </source>
</reference>
<dbReference type="Gene3D" id="2.60.120.10">
    <property type="entry name" value="Jelly Rolls"/>
    <property type="match status" value="1"/>
</dbReference>
<dbReference type="AlphaFoldDB" id="A0A6M1LAZ9"/>
<dbReference type="Pfam" id="PF07883">
    <property type="entry name" value="Cupin_2"/>
    <property type="match status" value="1"/>
</dbReference>
<feature type="compositionally biased region" description="Pro residues" evidence="1">
    <location>
        <begin position="154"/>
        <end position="166"/>
    </location>
</feature>
<protein>
    <submittedName>
        <fullName evidence="3">Cupin domain-containing protein</fullName>
    </submittedName>
</protein>
<name>A0A6M1LAZ9_9ACTN</name>
<dbReference type="SUPFAM" id="SSF51182">
    <property type="entry name" value="RmlC-like cupins"/>
    <property type="match status" value="1"/>
</dbReference>
<dbReference type="PANTHER" id="PTHR36440">
    <property type="entry name" value="PUTATIVE (AFU_ORTHOLOGUE AFUA_8G07350)-RELATED"/>
    <property type="match status" value="1"/>
</dbReference>
<gene>
    <name evidence="3" type="ORF">ENC19_23555</name>
</gene>
<feature type="compositionally biased region" description="Basic and acidic residues" evidence="1">
    <location>
        <begin position="172"/>
        <end position="181"/>
    </location>
</feature>
<accession>A0A6M1LAZ9</accession>
<dbReference type="Proteomes" id="UP000478148">
    <property type="component" value="Unassembled WGS sequence"/>
</dbReference>
<organism evidence="3 4">
    <name type="scientific">Verrucosispora sioxanthis</name>
    <dbReference type="NCBI Taxonomy" id="2499994"/>
    <lineage>
        <taxon>Bacteria</taxon>
        <taxon>Bacillati</taxon>
        <taxon>Actinomycetota</taxon>
        <taxon>Actinomycetes</taxon>
        <taxon>Micromonosporales</taxon>
        <taxon>Micromonosporaceae</taxon>
        <taxon>Micromonospora</taxon>
    </lineage>
</organism>
<evidence type="ECO:0000259" key="2">
    <source>
        <dbReference type="Pfam" id="PF07883"/>
    </source>
</evidence>
<dbReference type="InterPro" id="IPR053146">
    <property type="entry name" value="QDO-like"/>
</dbReference>
<evidence type="ECO:0000256" key="1">
    <source>
        <dbReference type="SAM" id="MobiDB-lite"/>
    </source>
</evidence>
<dbReference type="RefSeq" id="WP_164449257.1">
    <property type="nucleotide sequence ID" value="NZ_SAIY01000009.1"/>
</dbReference>
<dbReference type="PANTHER" id="PTHR36440:SF1">
    <property type="entry name" value="PUTATIVE (AFU_ORTHOLOGUE AFUA_8G07350)-RELATED"/>
    <property type="match status" value="1"/>
</dbReference>
<dbReference type="InterPro" id="IPR014710">
    <property type="entry name" value="RmlC-like_jellyroll"/>
</dbReference>
<feature type="region of interest" description="Disordered" evidence="1">
    <location>
        <begin position="149"/>
        <end position="241"/>
    </location>
</feature>
<dbReference type="EMBL" id="SAIY01000009">
    <property type="protein sequence ID" value="NGM15399.1"/>
    <property type="molecule type" value="Genomic_DNA"/>
</dbReference>
<comment type="caution">
    <text evidence="3">The sequence shown here is derived from an EMBL/GenBank/DDBJ whole genome shotgun (WGS) entry which is preliminary data.</text>
</comment>
<proteinExistence type="predicted"/>
<evidence type="ECO:0000313" key="3">
    <source>
        <dbReference type="EMBL" id="NGM15399.1"/>
    </source>
</evidence>
<dbReference type="InterPro" id="IPR011051">
    <property type="entry name" value="RmlC_Cupin_sf"/>
</dbReference>
<evidence type="ECO:0000313" key="4">
    <source>
        <dbReference type="Proteomes" id="UP000478148"/>
    </source>
</evidence>
<feature type="domain" description="Cupin type-2" evidence="2">
    <location>
        <begin position="44"/>
        <end position="106"/>
    </location>
</feature>
<keyword evidence="4" id="KW-1185">Reference proteome</keyword>